<evidence type="ECO:0000256" key="1">
    <source>
        <dbReference type="SAM" id="MobiDB-lite"/>
    </source>
</evidence>
<organism evidence="2 3">
    <name type="scientific">Pleurodeles waltl</name>
    <name type="common">Iberian ribbed newt</name>
    <dbReference type="NCBI Taxonomy" id="8319"/>
    <lineage>
        <taxon>Eukaryota</taxon>
        <taxon>Metazoa</taxon>
        <taxon>Chordata</taxon>
        <taxon>Craniata</taxon>
        <taxon>Vertebrata</taxon>
        <taxon>Euteleostomi</taxon>
        <taxon>Amphibia</taxon>
        <taxon>Batrachia</taxon>
        <taxon>Caudata</taxon>
        <taxon>Salamandroidea</taxon>
        <taxon>Salamandridae</taxon>
        <taxon>Pleurodelinae</taxon>
        <taxon>Pleurodeles</taxon>
    </lineage>
</organism>
<feature type="region of interest" description="Disordered" evidence="1">
    <location>
        <begin position="1"/>
        <end position="78"/>
    </location>
</feature>
<sequence>MSPPGSIRLVTSSSGQMRWDTGQGRFTASNAGQAACCCPPEDLRHPQQWEAQSRPQATSAYPSSPLAAQVQHSSKAEPTLQALETVESHRQEALRACKLHSSPSGPHQAPAAWQMTEDSFITPDLVLWGKFGGIGGTDKNGRHGGS</sequence>
<reference evidence="2" key="1">
    <citation type="journal article" date="2022" name="bioRxiv">
        <title>Sequencing and chromosome-scale assembly of the giantPleurodeles waltlgenome.</title>
        <authorList>
            <person name="Brown T."/>
            <person name="Elewa A."/>
            <person name="Iarovenko S."/>
            <person name="Subramanian E."/>
            <person name="Araus A.J."/>
            <person name="Petzold A."/>
            <person name="Susuki M."/>
            <person name="Suzuki K.-i.T."/>
            <person name="Hayashi T."/>
            <person name="Toyoda A."/>
            <person name="Oliveira C."/>
            <person name="Osipova E."/>
            <person name="Leigh N.D."/>
            <person name="Simon A."/>
            <person name="Yun M.H."/>
        </authorList>
    </citation>
    <scope>NUCLEOTIDE SEQUENCE</scope>
    <source>
        <strain evidence="2">20211129_DDA</strain>
        <tissue evidence="2">Liver</tissue>
    </source>
</reference>
<accession>A0AAV7LMH0</accession>
<gene>
    <name evidence="2" type="ORF">NDU88_005916</name>
</gene>
<comment type="caution">
    <text evidence="2">The sequence shown here is derived from an EMBL/GenBank/DDBJ whole genome shotgun (WGS) entry which is preliminary data.</text>
</comment>
<evidence type="ECO:0000313" key="2">
    <source>
        <dbReference type="EMBL" id="KAJ1092806.1"/>
    </source>
</evidence>
<dbReference type="EMBL" id="JANPWB010000015">
    <property type="protein sequence ID" value="KAJ1092806.1"/>
    <property type="molecule type" value="Genomic_DNA"/>
</dbReference>
<evidence type="ECO:0000313" key="3">
    <source>
        <dbReference type="Proteomes" id="UP001066276"/>
    </source>
</evidence>
<dbReference type="AlphaFoldDB" id="A0AAV7LMH0"/>
<dbReference type="Proteomes" id="UP001066276">
    <property type="component" value="Chromosome 11"/>
</dbReference>
<proteinExistence type="predicted"/>
<protein>
    <submittedName>
        <fullName evidence="2">Uncharacterized protein</fullName>
    </submittedName>
</protein>
<name>A0AAV7LMH0_PLEWA</name>
<keyword evidence="3" id="KW-1185">Reference proteome</keyword>
<feature type="compositionally biased region" description="Polar residues" evidence="1">
    <location>
        <begin position="49"/>
        <end position="62"/>
    </location>
</feature>